<evidence type="ECO:0000259" key="1">
    <source>
        <dbReference type="SMART" id="SM00382"/>
    </source>
</evidence>
<accession>A0ABU2HB07</accession>
<organism evidence="2 3">
    <name type="scientific">Lipingzhangella rawalii</name>
    <dbReference type="NCBI Taxonomy" id="2055835"/>
    <lineage>
        <taxon>Bacteria</taxon>
        <taxon>Bacillati</taxon>
        <taxon>Actinomycetota</taxon>
        <taxon>Actinomycetes</taxon>
        <taxon>Streptosporangiales</taxon>
        <taxon>Nocardiopsidaceae</taxon>
        <taxon>Lipingzhangella</taxon>
    </lineage>
</organism>
<dbReference type="SUPFAM" id="SSF52540">
    <property type="entry name" value="P-loop containing nucleoside triphosphate hydrolases"/>
    <property type="match status" value="1"/>
</dbReference>
<dbReference type="InterPro" id="IPR003593">
    <property type="entry name" value="AAA+_ATPase"/>
</dbReference>
<dbReference type="Gene3D" id="3.40.50.300">
    <property type="entry name" value="P-loop containing nucleotide triphosphate hydrolases"/>
    <property type="match status" value="1"/>
</dbReference>
<dbReference type="InterPro" id="IPR050238">
    <property type="entry name" value="DNA_Rep/Repair_Clamp_Loader"/>
</dbReference>
<sequence length="388" mass="41328">MSVFTELVGQEPVVEQLTSATRAATDLLAGGPGSGMAHAWLFTGPPGSGRSSAARAFAAALQCPELGCGHCSSCHQVQAGTHADVRIVRPSGLSLGVEETRRLVGQAAGAPTGGRFRVVLFEDADRATEAACNALLKAIEEPAPRTVWLLCAPTPEDLLVTIRSRCRLVNLRTPSIRAVADMLVQRDGIDPEVAATAARASGGHVERARHLATDEETRQRRAEIHRLALELDGLGAGISAAARLQEIAETEAKATTTEQDEQERTELKAAFGDGATGKGVTKAVRGAQGALRDLEERQKRRATRIKRDVYDAALLDLAALYRDVLTLQLGAQVEGSTEPEQAAELARRSSPEATLRRLDAIMECRRRIAANGQPQIALEALMAALYLG</sequence>
<proteinExistence type="predicted"/>
<dbReference type="InterPro" id="IPR027417">
    <property type="entry name" value="P-loop_NTPase"/>
</dbReference>
<dbReference type="EC" id="2.7.7.7" evidence="2"/>
<name>A0ABU2HB07_9ACTN</name>
<dbReference type="NCBIfam" id="NF005926">
    <property type="entry name" value="PRK07940.1"/>
    <property type="match status" value="1"/>
</dbReference>
<comment type="caution">
    <text evidence="2">The sequence shown here is derived from an EMBL/GenBank/DDBJ whole genome shotgun (WGS) entry which is preliminary data.</text>
</comment>
<dbReference type="GO" id="GO:0003887">
    <property type="term" value="F:DNA-directed DNA polymerase activity"/>
    <property type="evidence" value="ECO:0007669"/>
    <property type="project" value="UniProtKB-EC"/>
</dbReference>
<dbReference type="InterPro" id="IPR004622">
    <property type="entry name" value="DNA_pol_HolB"/>
</dbReference>
<dbReference type="PANTHER" id="PTHR11669:SF8">
    <property type="entry name" value="DNA POLYMERASE III SUBUNIT DELTA"/>
    <property type="match status" value="1"/>
</dbReference>
<evidence type="ECO:0000313" key="3">
    <source>
        <dbReference type="Proteomes" id="UP001250214"/>
    </source>
</evidence>
<protein>
    <submittedName>
        <fullName evidence="2">DNA polymerase III subunit delta</fullName>
        <ecNumber evidence="2">2.7.7.7</ecNumber>
    </submittedName>
</protein>
<evidence type="ECO:0000313" key="2">
    <source>
        <dbReference type="EMBL" id="MDS1271774.1"/>
    </source>
</evidence>
<dbReference type="SMART" id="SM00382">
    <property type="entry name" value="AAA"/>
    <property type="match status" value="1"/>
</dbReference>
<feature type="domain" description="AAA+ ATPase" evidence="1">
    <location>
        <begin position="36"/>
        <end position="174"/>
    </location>
</feature>
<keyword evidence="2" id="KW-0808">Transferase</keyword>
<dbReference type="EMBL" id="JAVLVT010000008">
    <property type="protein sequence ID" value="MDS1271774.1"/>
    <property type="molecule type" value="Genomic_DNA"/>
</dbReference>
<keyword evidence="3" id="KW-1185">Reference proteome</keyword>
<gene>
    <name evidence="2" type="ORF">RIF23_15880</name>
</gene>
<reference evidence="3" key="1">
    <citation type="submission" date="2023-07" db="EMBL/GenBank/DDBJ databases">
        <title>Novel species in the genus Lipingzhangella isolated from Sambhar Salt Lake.</title>
        <authorList>
            <person name="Jiya N."/>
            <person name="Kajale S."/>
            <person name="Sharma A."/>
        </authorList>
    </citation>
    <scope>NUCLEOTIDE SEQUENCE [LARGE SCALE GENOMIC DNA]</scope>
    <source>
        <strain evidence="3">LS1_29</strain>
    </source>
</reference>
<dbReference type="PANTHER" id="PTHR11669">
    <property type="entry name" value="REPLICATION FACTOR C / DNA POLYMERASE III GAMMA-TAU SUBUNIT"/>
    <property type="match status" value="1"/>
</dbReference>
<dbReference type="RefSeq" id="WP_310913334.1">
    <property type="nucleotide sequence ID" value="NZ_JAVLVT010000008.1"/>
</dbReference>
<dbReference type="Pfam" id="PF13177">
    <property type="entry name" value="DNA_pol3_delta2"/>
    <property type="match status" value="1"/>
</dbReference>
<dbReference type="Proteomes" id="UP001250214">
    <property type="component" value="Unassembled WGS sequence"/>
</dbReference>
<keyword evidence="2" id="KW-0548">Nucleotidyltransferase</keyword>
<dbReference type="NCBIfam" id="TIGR00678">
    <property type="entry name" value="holB"/>
    <property type="match status" value="1"/>
</dbReference>